<evidence type="ECO:0000313" key="2">
    <source>
        <dbReference type="Proteomes" id="UP001432146"/>
    </source>
</evidence>
<comment type="caution">
    <text evidence="1">The sequence shown here is derived from an EMBL/GenBank/DDBJ whole genome shotgun (WGS) entry which is preliminary data.</text>
</comment>
<protein>
    <submittedName>
        <fullName evidence="1">Uncharacterized protein</fullName>
    </submittedName>
</protein>
<sequence>MNSVVDESISKVYLISSSHESTDRSKLKIKLNYGSHENSKSAPLNKEIAETFVGFINSELILGDFKSAWSNFPEVRQLAQRSSLVGVQFSAIHSDFSIRVDLRGSTDSAQKARFSQLDVLLLEIGRKVEINSEKGNTKGNRQVEKSKLIKKKKKKERHFRLFLGCIATTDGNPPVQHSSVEGTAVEQEKIVGN</sequence>
<evidence type="ECO:0000313" key="1">
    <source>
        <dbReference type="EMBL" id="KAK9307425.1"/>
    </source>
</evidence>
<reference evidence="1 2" key="1">
    <citation type="submission" date="2024-05" db="EMBL/GenBank/DDBJ databases">
        <title>The nuclear and mitochondrial genome assemblies of Tetragonisca angustula (Apidae: Meliponini), a tiny yet remarkable pollinator in the Neotropics.</title>
        <authorList>
            <person name="Ferrari R."/>
            <person name="Ricardo P.C."/>
            <person name="Dias F.C."/>
            <person name="Araujo N.S."/>
            <person name="Soares D.O."/>
            <person name="Zhou Q.-S."/>
            <person name="Zhu C.-D."/>
            <person name="Coutinho L."/>
            <person name="Airas M.C."/>
            <person name="Batista T.M."/>
        </authorList>
    </citation>
    <scope>NUCLEOTIDE SEQUENCE [LARGE SCALE GENOMIC DNA]</scope>
    <source>
        <strain evidence="1">ASF017062</strain>
        <tissue evidence="1">Abdomen</tissue>
    </source>
</reference>
<keyword evidence="2" id="KW-1185">Reference proteome</keyword>
<dbReference type="AlphaFoldDB" id="A0AAW1ABS8"/>
<gene>
    <name evidence="1" type="ORF">QLX08_002236</name>
</gene>
<organism evidence="1 2">
    <name type="scientific">Tetragonisca angustula</name>
    <dbReference type="NCBI Taxonomy" id="166442"/>
    <lineage>
        <taxon>Eukaryota</taxon>
        <taxon>Metazoa</taxon>
        <taxon>Ecdysozoa</taxon>
        <taxon>Arthropoda</taxon>
        <taxon>Hexapoda</taxon>
        <taxon>Insecta</taxon>
        <taxon>Pterygota</taxon>
        <taxon>Neoptera</taxon>
        <taxon>Endopterygota</taxon>
        <taxon>Hymenoptera</taxon>
        <taxon>Apocrita</taxon>
        <taxon>Aculeata</taxon>
        <taxon>Apoidea</taxon>
        <taxon>Anthophila</taxon>
        <taxon>Apidae</taxon>
        <taxon>Tetragonisca</taxon>
    </lineage>
</organism>
<dbReference type="Proteomes" id="UP001432146">
    <property type="component" value="Unassembled WGS sequence"/>
</dbReference>
<name>A0AAW1ABS8_9HYME</name>
<dbReference type="EMBL" id="JAWNGG020000029">
    <property type="protein sequence ID" value="KAK9307425.1"/>
    <property type="molecule type" value="Genomic_DNA"/>
</dbReference>
<proteinExistence type="predicted"/>
<accession>A0AAW1ABS8</accession>